<dbReference type="InterPro" id="IPR009060">
    <property type="entry name" value="UBA-like_sf"/>
</dbReference>
<evidence type="ECO:0000313" key="5">
    <source>
        <dbReference type="Proteomes" id="UP001150062"/>
    </source>
</evidence>
<sequence length="233" mass="28374">MSLRNNVLSPFDNYDLEVERKEKQKEEEYEQEFENYKNKLQSMEWFGDFCVKIYKNPDHLSEKIQEMYLSESQDLKELALNFLSKPKEFACFFADIYEEQETIHIKRKQITKREEEIRRREEKLKKKKKKHQRSKTEVPFDRKQIDREKFRGYLHHKNFLFGEKKEKDAETQENSFKNNNEEKKQEILKMPKYEESVIQTLIEFGVPKERCTEMLNRANGNIEVAANIYYSNL</sequence>
<feature type="coiled-coil region" evidence="1">
    <location>
        <begin position="107"/>
        <end position="137"/>
    </location>
</feature>
<evidence type="ECO:0000313" key="4">
    <source>
        <dbReference type="EMBL" id="KAJ6235961.1"/>
    </source>
</evidence>
<dbReference type="Proteomes" id="UP001150062">
    <property type="component" value="Unassembled WGS sequence"/>
</dbReference>
<name>A0ABQ8XTN1_9EUKA</name>
<dbReference type="SUPFAM" id="SSF46934">
    <property type="entry name" value="UBA-like"/>
    <property type="match status" value="1"/>
</dbReference>
<keyword evidence="5" id="KW-1185">Reference proteome</keyword>
<evidence type="ECO:0000259" key="3">
    <source>
        <dbReference type="PROSITE" id="PS50030"/>
    </source>
</evidence>
<dbReference type="PROSITE" id="PS50030">
    <property type="entry name" value="UBA"/>
    <property type="match status" value="1"/>
</dbReference>
<dbReference type="EMBL" id="JAOAOG010000251">
    <property type="protein sequence ID" value="KAJ6235961.1"/>
    <property type="molecule type" value="Genomic_DNA"/>
</dbReference>
<evidence type="ECO:0000256" key="2">
    <source>
        <dbReference type="SAM" id="MobiDB-lite"/>
    </source>
</evidence>
<feature type="coiled-coil region" evidence="1">
    <location>
        <begin position="11"/>
        <end position="39"/>
    </location>
</feature>
<proteinExistence type="predicted"/>
<accession>A0ABQ8XTN1</accession>
<feature type="region of interest" description="Disordered" evidence="2">
    <location>
        <begin position="164"/>
        <end position="183"/>
    </location>
</feature>
<comment type="caution">
    <text evidence="4">The sequence shown here is derived from an EMBL/GenBank/DDBJ whole genome shotgun (WGS) entry which is preliminary data.</text>
</comment>
<reference evidence="4" key="1">
    <citation type="submission" date="2022-08" db="EMBL/GenBank/DDBJ databases">
        <title>Novel sulfate-reducing endosymbionts in the free-living metamonad Anaeramoeba.</title>
        <authorList>
            <person name="Jerlstrom-Hultqvist J."/>
            <person name="Cepicka I."/>
            <person name="Gallot-Lavallee L."/>
            <person name="Salas-Leiva D."/>
            <person name="Curtis B.A."/>
            <person name="Zahonova K."/>
            <person name="Pipaliya S."/>
            <person name="Dacks J."/>
            <person name="Roger A.J."/>
        </authorList>
    </citation>
    <scope>NUCLEOTIDE SEQUENCE</scope>
    <source>
        <strain evidence="4">Schooner1</strain>
    </source>
</reference>
<dbReference type="InterPro" id="IPR015940">
    <property type="entry name" value="UBA"/>
</dbReference>
<organism evidence="4 5">
    <name type="scientific">Anaeramoeba flamelloides</name>
    <dbReference type="NCBI Taxonomy" id="1746091"/>
    <lineage>
        <taxon>Eukaryota</taxon>
        <taxon>Metamonada</taxon>
        <taxon>Anaeramoebidae</taxon>
        <taxon>Anaeramoeba</taxon>
    </lineage>
</organism>
<feature type="domain" description="UBA" evidence="3">
    <location>
        <begin position="192"/>
        <end position="232"/>
    </location>
</feature>
<keyword evidence="1" id="KW-0175">Coiled coil</keyword>
<protein>
    <recommendedName>
        <fullName evidence="3">UBA domain-containing protein</fullName>
    </recommendedName>
</protein>
<gene>
    <name evidence="4" type="ORF">M0813_28235</name>
</gene>
<dbReference type="Gene3D" id="1.10.8.10">
    <property type="entry name" value="DNA helicase RuvA subunit, C-terminal domain"/>
    <property type="match status" value="1"/>
</dbReference>
<evidence type="ECO:0000256" key="1">
    <source>
        <dbReference type="SAM" id="Coils"/>
    </source>
</evidence>